<dbReference type="Pfam" id="PF01535">
    <property type="entry name" value="PPR"/>
    <property type="match status" value="4"/>
</dbReference>
<dbReference type="NCBIfam" id="TIGR00756">
    <property type="entry name" value="PPR"/>
    <property type="match status" value="4"/>
</dbReference>
<protein>
    <submittedName>
        <fullName evidence="4">Pentatricopeptide repeat</fullName>
    </submittedName>
</protein>
<feature type="repeat" description="PPR" evidence="3">
    <location>
        <begin position="179"/>
        <end position="213"/>
    </location>
</feature>
<organism evidence="4 5">
    <name type="scientific">Macleaya cordata</name>
    <name type="common">Five-seeded plume-poppy</name>
    <name type="synonym">Bocconia cordata</name>
    <dbReference type="NCBI Taxonomy" id="56857"/>
    <lineage>
        <taxon>Eukaryota</taxon>
        <taxon>Viridiplantae</taxon>
        <taxon>Streptophyta</taxon>
        <taxon>Embryophyta</taxon>
        <taxon>Tracheophyta</taxon>
        <taxon>Spermatophyta</taxon>
        <taxon>Magnoliopsida</taxon>
        <taxon>Ranunculales</taxon>
        <taxon>Papaveraceae</taxon>
        <taxon>Papaveroideae</taxon>
        <taxon>Macleaya</taxon>
    </lineage>
</organism>
<evidence type="ECO:0000256" key="3">
    <source>
        <dbReference type="PROSITE-ProRule" id="PRU00708"/>
    </source>
</evidence>
<reference evidence="4 5" key="1">
    <citation type="journal article" date="2017" name="Mol. Plant">
        <title>The Genome of Medicinal Plant Macleaya cordata Provides New Insights into Benzylisoquinoline Alkaloids Metabolism.</title>
        <authorList>
            <person name="Liu X."/>
            <person name="Liu Y."/>
            <person name="Huang P."/>
            <person name="Ma Y."/>
            <person name="Qing Z."/>
            <person name="Tang Q."/>
            <person name="Cao H."/>
            <person name="Cheng P."/>
            <person name="Zheng Y."/>
            <person name="Yuan Z."/>
            <person name="Zhou Y."/>
            <person name="Liu J."/>
            <person name="Tang Z."/>
            <person name="Zhuo Y."/>
            <person name="Zhang Y."/>
            <person name="Yu L."/>
            <person name="Huang J."/>
            <person name="Yang P."/>
            <person name="Peng Q."/>
            <person name="Zhang J."/>
            <person name="Jiang W."/>
            <person name="Zhang Z."/>
            <person name="Lin K."/>
            <person name="Ro D.K."/>
            <person name="Chen X."/>
            <person name="Xiong X."/>
            <person name="Shang Y."/>
            <person name="Huang S."/>
            <person name="Zeng J."/>
        </authorList>
    </citation>
    <scope>NUCLEOTIDE SEQUENCE [LARGE SCALE GENOMIC DNA]</scope>
    <source>
        <strain evidence="5">cv. BLH2017</strain>
        <tissue evidence="4">Root</tissue>
    </source>
</reference>
<dbReference type="OMA" id="HALCEHR"/>
<evidence type="ECO:0000256" key="1">
    <source>
        <dbReference type="ARBA" id="ARBA00007626"/>
    </source>
</evidence>
<comment type="similarity">
    <text evidence="1">Belongs to the PPR family. P subfamily.</text>
</comment>
<feature type="repeat" description="PPR" evidence="3">
    <location>
        <begin position="144"/>
        <end position="178"/>
    </location>
</feature>
<sequence length="322" mass="36732">MGRVGLVPTRSAINLLIGELCVLSWKEEQIEKVRVHNFRRPFTILVPNVNSNCGALQPATRVFWGIHSLGLLPSAFIINRLISELCRLRNIEEAVEILKVVEDRKLTCLDESYTIVIRALCEVRKVDEACQYFGRMVSLGLKPKLVVYNSIICSLCKLGSVEEAERLFEIMNKRRCAPDNVTYTALIHGYGGIRNWEAAYGLLMEMLGLGWCPHFHTYNLVDSLLIEQGKVDLSRKLEGKLDAQLLQKYCKAGRLESAYEKLSSMLEKGFYPPIYTWNVFERAFQKAGKWKIARELLERMDRDTSEVTAEAEEVTLNPTHDS</sequence>
<evidence type="ECO:0000313" key="4">
    <source>
        <dbReference type="EMBL" id="OVA04609.1"/>
    </source>
</evidence>
<dbReference type="EMBL" id="MVGT01003297">
    <property type="protein sequence ID" value="OVA04609.1"/>
    <property type="molecule type" value="Genomic_DNA"/>
</dbReference>
<feature type="repeat" description="PPR" evidence="3">
    <location>
        <begin position="109"/>
        <end position="143"/>
    </location>
</feature>
<dbReference type="PANTHER" id="PTHR47941">
    <property type="entry name" value="PENTATRICOPEPTIDE REPEAT-CONTAINING PROTEIN 3, MITOCHONDRIAL"/>
    <property type="match status" value="1"/>
</dbReference>
<dbReference type="PROSITE" id="PS51375">
    <property type="entry name" value="PPR"/>
    <property type="match status" value="4"/>
</dbReference>
<evidence type="ECO:0000256" key="2">
    <source>
        <dbReference type="ARBA" id="ARBA00022737"/>
    </source>
</evidence>
<keyword evidence="2" id="KW-0677">Repeat</keyword>
<dbReference type="Gene3D" id="1.25.40.10">
    <property type="entry name" value="Tetratricopeptide repeat domain"/>
    <property type="match status" value="3"/>
</dbReference>
<evidence type="ECO:0000313" key="5">
    <source>
        <dbReference type="Proteomes" id="UP000195402"/>
    </source>
</evidence>
<dbReference type="InterPro" id="IPR002885">
    <property type="entry name" value="PPR_rpt"/>
</dbReference>
<name>A0A200Q2C4_MACCD</name>
<comment type="caution">
    <text evidence="4">The sequence shown here is derived from an EMBL/GenBank/DDBJ whole genome shotgun (WGS) entry which is preliminary data.</text>
</comment>
<dbReference type="InterPro" id="IPR011990">
    <property type="entry name" value="TPR-like_helical_dom_sf"/>
</dbReference>
<proteinExistence type="inferred from homology"/>
<dbReference type="OrthoDB" id="733434at2759"/>
<dbReference type="Proteomes" id="UP000195402">
    <property type="component" value="Unassembled WGS sequence"/>
</dbReference>
<keyword evidence="5" id="KW-1185">Reference proteome</keyword>
<dbReference type="Pfam" id="PF13041">
    <property type="entry name" value="PPR_2"/>
    <property type="match status" value="1"/>
</dbReference>
<dbReference type="InParanoid" id="A0A200Q2C4"/>
<feature type="repeat" description="PPR" evidence="3">
    <location>
        <begin position="238"/>
        <end position="272"/>
    </location>
</feature>
<dbReference type="AlphaFoldDB" id="A0A200Q2C4"/>
<accession>A0A200Q2C4</accession>
<gene>
    <name evidence="4" type="ORF">BVC80_1713g45</name>
</gene>